<dbReference type="PANTHER" id="PTHR11827">
    <property type="entry name" value="SOLUTE CARRIER FAMILY 12, CATION COTRANSPORTERS"/>
    <property type="match status" value="1"/>
</dbReference>
<dbReference type="GO" id="GO:0055078">
    <property type="term" value="P:sodium ion homeostasis"/>
    <property type="evidence" value="ECO:0007669"/>
    <property type="project" value="TreeGrafter"/>
</dbReference>
<organism evidence="9 10">
    <name type="scientific">Pristionchus entomophagus</name>
    <dbReference type="NCBI Taxonomy" id="358040"/>
    <lineage>
        <taxon>Eukaryota</taxon>
        <taxon>Metazoa</taxon>
        <taxon>Ecdysozoa</taxon>
        <taxon>Nematoda</taxon>
        <taxon>Chromadorea</taxon>
        <taxon>Rhabditida</taxon>
        <taxon>Rhabditina</taxon>
        <taxon>Diplogasteromorpha</taxon>
        <taxon>Diplogasteroidea</taxon>
        <taxon>Neodiplogasteridae</taxon>
        <taxon>Pristionchus</taxon>
    </lineage>
</organism>
<feature type="transmembrane region" description="Helical" evidence="6">
    <location>
        <begin position="401"/>
        <end position="419"/>
    </location>
</feature>
<dbReference type="PANTHER" id="PTHR11827:SF103">
    <property type="entry name" value="SODIUM CHLORIDE COTRANSPORTER 69, ISOFORM E"/>
    <property type="match status" value="1"/>
</dbReference>
<evidence type="ECO:0000259" key="7">
    <source>
        <dbReference type="Pfam" id="PF00324"/>
    </source>
</evidence>
<dbReference type="GO" id="GO:0008511">
    <property type="term" value="F:sodium:potassium:chloride symporter activity"/>
    <property type="evidence" value="ECO:0007669"/>
    <property type="project" value="TreeGrafter"/>
</dbReference>
<feature type="region of interest" description="Disordered" evidence="5">
    <location>
        <begin position="976"/>
        <end position="1045"/>
    </location>
</feature>
<evidence type="ECO:0000256" key="6">
    <source>
        <dbReference type="SAM" id="Phobius"/>
    </source>
</evidence>
<dbReference type="InterPro" id="IPR018491">
    <property type="entry name" value="SLC12_C"/>
</dbReference>
<feature type="domain" description="SLC12A transporter C-terminal" evidence="8">
    <location>
        <begin position="761"/>
        <end position="1242"/>
    </location>
</feature>
<feature type="compositionally biased region" description="Basic residues" evidence="5">
    <location>
        <begin position="1019"/>
        <end position="1029"/>
    </location>
</feature>
<dbReference type="InterPro" id="IPR004842">
    <property type="entry name" value="SLC12A_fam"/>
</dbReference>
<gene>
    <name evidence="9" type="ORF">PENTCL1PPCAC_2125</name>
</gene>
<feature type="transmembrane region" description="Helical" evidence="6">
    <location>
        <begin position="451"/>
        <end position="472"/>
    </location>
</feature>
<feature type="domain" description="Amino acid permease/ SLC12A" evidence="7">
    <location>
        <begin position="253"/>
        <end position="752"/>
    </location>
</feature>
<feature type="transmembrane region" description="Helical" evidence="6">
    <location>
        <begin position="614"/>
        <end position="635"/>
    </location>
</feature>
<evidence type="ECO:0000256" key="3">
    <source>
        <dbReference type="ARBA" id="ARBA00022989"/>
    </source>
</evidence>
<keyword evidence="4 6" id="KW-0472">Membrane</keyword>
<dbReference type="GO" id="GO:1990573">
    <property type="term" value="P:potassium ion import across plasma membrane"/>
    <property type="evidence" value="ECO:0007669"/>
    <property type="project" value="TreeGrafter"/>
</dbReference>
<keyword evidence="3 6" id="KW-1133">Transmembrane helix</keyword>
<feature type="region of interest" description="Disordered" evidence="5">
    <location>
        <begin position="1"/>
        <end position="95"/>
    </location>
</feature>
<evidence type="ECO:0000256" key="2">
    <source>
        <dbReference type="ARBA" id="ARBA00022692"/>
    </source>
</evidence>
<evidence type="ECO:0000313" key="10">
    <source>
        <dbReference type="Proteomes" id="UP001432027"/>
    </source>
</evidence>
<name>A0AAV5SIF8_9BILA</name>
<dbReference type="Proteomes" id="UP001432027">
    <property type="component" value="Unassembled WGS sequence"/>
</dbReference>
<accession>A0AAV5SIF8</accession>
<dbReference type="AlphaFoldDB" id="A0AAV5SIF8"/>
<evidence type="ECO:0000259" key="8">
    <source>
        <dbReference type="Pfam" id="PF03522"/>
    </source>
</evidence>
<comment type="caution">
    <text evidence="9">The sequence shown here is derived from an EMBL/GenBank/DDBJ whole genome shotgun (WGS) entry which is preliminary data.</text>
</comment>
<evidence type="ECO:0000256" key="5">
    <source>
        <dbReference type="SAM" id="MobiDB-lite"/>
    </source>
</evidence>
<feature type="transmembrane region" description="Helical" evidence="6">
    <location>
        <begin position="371"/>
        <end position="389"/>
    </location>
</feature>
<feature type="compositionally biased region" description="Acidic residues" evidence="5">
    <location>
        <begin position="976"/>
        <end position="996"/>
    </location>
</feature>
<dbReference type="Pfam" id="PF00324">
    <property type="entry name" value="AA_permease"/>
    <property type="match status" value="1"/>
</dbReference>
<dbReference type="NCBIfam" id="TIGR00930">
    <property type="entry name" value="2a30"/>
    <property type="match status" value="1"/>
</dbReference>
<proteinExistence type="predicted"/>
<protein>
    <submittedName>
        <fullName evidence="9">Uncharacterized protein</fullName>
    </submittedName>
</protein>
<feature type="transmembrane region" description="Helical" evidence="6">
    <location>
        <begin position="327"/>
        <end position="351"/>
    </location>
</feature>
<comment type="subcellular location">
    <subcellularLocation>
        <location evidence="1">Membrane</location>
        <topology evidence="1">Multi-pass membrane protein</topology>
    </subcellularLocation>
</comment>
<feature type="region of interest" description="Disordered" evidence="5">
    <location>
        <begin position="939"/>
        <end position="959"/>
    </location>
</feature>
<feature type="transmembrane region" description="Helical" evidence="6">
    <location>
        <begin position="484"/>
        <end position="510"/>
    </location>
</feature>
<dbReference type="FunFam" id="1.20.1740.10:FF:000022">
    <property type="entry name" value="Bumetanide-sensitive na-k-cl cotransport protein"/>
    <property type="match status" value="1"/>
</dbReference>
<feature type="region of interest" description="Disordered" evidence="5">
    <location>
        <begin position="208"/>
        <end position="236"/>
    </location>
</feature>
<keyword evidence="10" id="KW-1185">Reference proteome</keyword>
<keyword evidence="2 6" id="KW-0812">Transmembrane</keyword>
<evidence type="ECO:0000256" key="4">
    <source>
        <dbReference type="ARBA" id="ARBA00023136"/>
    </source>
</evidence>
<feature type="compositionally biased region" description="Basic and acidic residues" evidence="5">
    <location>
        <begin position="86"/>
        <end position="95"/>
    </location>
</feature>
<feature type="transmembrane region" description="Helical" evidence="6">
    <location>
        <begin position="279"/>
        <end position="306"/>
    </location>
</feature>
<feature type="transmembrane region" description="Helical" evidence="6">
    <location>
        <begin position="558"/>
        <end position="582"/>
    </location>
</feature>
<reference evidence="9" key="1">
    <citation type="submission" date="2023-10" db="EMBL/GenBank/DDBJ databases">
        <title>Genome assembly of Pristionchus species.</title>
        <authorList>
            <person name="Yoshida K."/>
            <person name="Sommer R.J."/>
        </authorList>
    </citation>
    <scope>NUCLEOTIDE SEQUENCE</scope>
    <source>
        <strain evidence="9">RS0144</strain>
    </source>
</reference>
<feature type="compositionally biased region" description="Basic and acidic residues" evidence="5">
    <location>
        <begin position="1030"/>
        <end position="1043"/>
    </location>
</feature>
<feature type="transmembrane region" description="Helical" evidence="6">
    <location>
        <begin position="254"/>
        <end position="273"/>
    </location>
</feature>
<feature type="compositionally biased region" description="Polar residues" evidence="5">
    <location>
        <begin position="16"/>
        <end position="25"/>
    </location>
</feature>
<dbReference type="GO" id="GO:0016020">
    <property type="term" value="C:membrane"/>
    <property type="evidence" value="ECO:0007669"/>
    <property type="project" value="UniProtKB-SubCell"/>
</dbReference>
<dbReference type="GO" id="GO:0055075">
    <property type="term" value="P:potassium ion homeostasis"/>
    <property type="evidence" value="ECO:0007669"/>
    <property type="project" value="TreeGrafter"/>
</dbReference>
<dbReference type="EMBL" id="BTSX01000001">
    <property type="protein sequence ID" value="GMS79950.1"/>
    <property type="molecule type" value="Genomic_DNA"/>
</dbReference>
<dbReference type="GO" id="GO:0006884">
    <property type="term" value="P:cell volume homeostasis"/>
    <property type="evidence" value="ECO:0007669"/>
    <property type="project" value="TreeGrafter"/>
</dbReference>
<feature type="transmembrane region" description="Helical" evidence="6">
    <location>
        <begin position="670"/>
        <end position="689"/>
    </location>
</feature>
<dbReference type="Pfam" id="PF03522">
    <property type="entry name" value="SLC12"/>
    <property type="match status" value="1"/>
</dbReference>
<dbReference type="InterPro" id="IPR004841">
    <property type="entry name" value="AA-permease/SLC12A_dom"/>
</dbReference>
<evidence type="ECO:0000313" key="9">
    <source>
        <dbReference type="EMBL" id="GMS79950.1"/>
    </source>
</evidence>
<dbReference type="GO" id="GO:0055064">
    <property type="term" value="P:chloride ion homeostasis"/>
    <property type="evidence" value="ECO:0007669"/>
    <property type="project" value="TreeGrafter"/>
</dbReference>
<evidence type="ECO:0000256" key="1">
    <source>
        <dbReference type="ARBA" id="ARBA00004141"/>
    </source>
</evidence>
<dbReference type="Gene3D" id="1.20.1740.10">
    <property type="entry name" value="Amino acid/polyamine transporter I"/>
    <property type="match status" value="1"/>
</dbReference>
<sequence>MEGATEPEEVRPKLTRVSSNRFQVSRTDDDEDLTLSVNDSQPLRVKSVSEPPQPMLSVNNHNGEAPRKLSGRFTVETQQQESSPLAEEKDPEKHHELTNKEMYIEDPEEIANSVQSAQKTVQFTLADRDSEQRRSSDMEGNATINLKSWRNMKTLEHPPIIDFYRQSIDQDGIVNSRPSMSQLIHGQKSIPEEEMEFENFEVHEMDHNGHSKSGDLKDAHGFKGSSEEQSERVEKFEAPTSQAGRVKFGWFKGVFVRCLLNIFGVMLYMRISWVTGQAGILFGCGIVLLASLTTIITTLSTCAICTNGDVKGGGAYFLISRSLGPEFGGSIGLIFCVANAVGAAMYVVGFSETVRDILKAYDLLPFDEMNTIRLIGIVTCLIILVVVFIGPEFESKMQMGLLVILCLSIINYFIGAFIPPNETMTNRGMTGYSFQTLQSNLLPRWRNGESFFSVFAVYFPAATGIMAGANISGDLADPQHSIPLGTLLAILVTTVIYLLVVITTGSIAVADSDGIIPAIFNDTTGYFVPPACSFETEEGKMCEYGLINYFQIVEAASLWGPLIIAGIFAATLSSALASLVSAPKVFQAMCKDKLFPRIDYFAKGYGANEEPRRAYLLAGGMALVMVLIGDLNAIAPIISNFFLASYALINYACFDQSFSDSPGFRPSFKYYNMWVSAAGSALCFCVMFIISWETALLTFLFFAVIFIYLTYRKPDVNWGSSTQAHSYKNALASMVKLANTEEHVKTYRPQILVLSGNPAARPSLVDFVYNITKGTSLMICGYVVPYAPSDRVYSVCRKLDRQLNEWLQRRKIKSFYASVANQSIRAGAQSLLQITGLGRLRPNIVIIGFKTNWCDGGPSEARLKEINDYFGVIQDAFDNGMGVGVLRNEFSGLDYSEAMKRYNVCEGNKQLHIPDVRGVSSSLCAADAKDVDEKKALIEKEEKEDDSNNEAKEVLDASSASTSFADFPFAFELSDEEGEDAIESEEGEEEENEEVEVPASVDIEKGRPSLMRNTAFALSRRRRKRKQKNRRDLDENDSRRPTQEQKALLNSISKFQRKIKRGVIDVWWLYDDGGLTLLIPHLLTIPKSYLEGSKLRVFTISTSSRTMEQEQRGMVALLSKFRIDFSDVFVIADVGKKPNQRTLDAFNELIQPYRGEDGESNGLITDSELSAQREKTYRQLRIGELLKEHSSDADLVVVTLPVPRKGLVSSCLYLAWLDMMTRHLPPTLLIRGNQTSVLTFYS</sequence>